<evidence type="ECO:0000256" key="12">
    <source>
        <dbReference type="SAM" id="Phobius"/>
    </source>
</evidence>
<dbReference type="Pfam" id="PF02518">
    <property type="entry name" value="HATPase_c"/>
    <property type="match status" value="1"/>
</dbReference>
<evidence type="ECO:0000256" key="2">
    <source>
        <dbReference type="ARBA" id="ARBA00022475"/>
    </source>
</evidence>
<dbReference type="HOGENOM" id="CLU_020211_11_2_6"/>
<dbReference type="PANTHER" id="PTHR43065:SF10">
    <property type="entry name" value="PEROXIDE STRESS-ACTIVATED HISTIDINE KINASE MAK3"/>
    <property type="match status" value="1"/>
</dbReference>
<evidence type="ECO:0000256" key="5">
    <source>
        <dbReference type="ARBA" id="ARBA00022692"/>
    </source>
</evidence>
<evidence type="ECO:0000256" key="8">
    <source>
        <dbReference type="ARBA" id="ARBA00022840"/>
    </source>
</evidence>
<keyword evidence="5 12" id="KW-0812">Transmembrane</keyword>
<comment type="subcellular location">
    <subcellularLocation>
        <location evidence="1">Cell membrane</location>
        <topology evidence="1">Multi-pass membrane protein</topology>
    </subcellularLocation>
</comment>
<dbReference type="PANTHER" id="PTHR43065">
    <property type="entry name" value="SENSOR HISTIDINE KINASE"/>
    <property type="match status" value="1"/>
</dbReference>
<evidence type="ECO:0000256" key="9">
    <source>
        <dbReference type="ARBA" id="ARBA00022989"/>
    </source>
</evidence>
<feature type="transmembrane region" description="Helical" evidence="12">
    <location>
        <begin position="181"/>
        <end position="201"/>
    </location>
</feature>
<name>F2JY53_MARM1</name>
<evidence type="ECO:0000256" key="6">
    <source>
        <dbReference type="ARBA" id="ARBA00022741"/>
    </source>
</evidence>
<feature type="domain" description="Histidine kinase" evidence="13">
    <location>
        <begin position="348"/>
        <end position="544"/>
    </location>
</feature>
<keyword evidence="15" id="KW-1185">Reference proteome</keyword>
<dbReference type="Proteomes" id="UP000001062">
    <property type="component" value="Chromosome"/>
</dbReference>
<dbReference type="SUPFAM" id="SSF55874">
    <property type="entry name" value="ATPase domain of HSP90 chaperone/DNA topoisomerase II/histidine kinase"/>
    <property type="match status" value="1"/>
</dbReference>
<evidence type="ECO:0000256" key="11">
    <source>
        <dbReference type="ARBA" id="ARBA00023136"/>
    </source>
</evidence>
<reference evidence="14 15" key="1">
    <citation type="journal article" date="2012" name="Stand. Genomic Sci.">
        <title>Complete genome sequence of the melanogenic marine bacterium Marinomonas mediterranea type strain (MMB-1(T)).</title>
        <authorList>
            <person name="Lucas-Elio P."/>
            <person name="Goodwin L."/>
            <person name="Woyke T."/>
            <person name="Pitluck S."/>
            <person name="Nolan M."/>
            <person name="Kyrpides N.C."/>
            <person name="Detter J.C."/>
            <person name="Copeland A."/>
            <person name="Teshima H."/>
            <person name="Bruce D."/>
            <person name="Detter C."/>
            <person name="Tapia R."/>
            <person name="Han S."/>
            <person name="Land M.L."/>
            <person name="Ivanova N."/>
            <person name="Mikhailova N."/>
            <person name="Johnston A.W."/>
            <person name="Sanchez-Amat A."/>
        </authorList>
    </citation>
    <scope>NUCLEOTIDE SEQUENCE [LARGE SCALE GENOMIC DNA]</scope>
    <source>
        <strain evidence="15">ATCC 700492 / JCM 21426 / NBRC 103028 / MMB-1</strain>
    </source>
</reference>
<dbReference type="RefSeq" id="WP_013660694.1">
    <property type="nucleotide sequence ID" value="NC_015276.1"/>
</dbReference>
<keyword evidence="6" id="KW-0547">Nucleotide-binding</keyword>
<keyword evidence="7 14" id="KW-0418">Kinase</keyword>
<evidence type="ECO:0000256" key="4">
    <source>
        <dbReference type="ARBA" id="ARBA00022679"/>
    </source>
</evidence>
<dbReference type="GO" id="GO:0005886">
    <property type="term" value="C:plasma membrane"/>
    <property type="evidence" value="ECO:0007669"/>
    <property type="project" value="UniProtKB-SubCell"/>
</dbReference>
<dbReference type="Pfam" id="PF17203">
    <property type="entry name" value="sCache_3_2"/>
    <property type="match status" value="1"/>
</dbReference>
<evidence type="ECO:0000256" key="7">
    <source>
        <dbReference type="ARBA" id="ARBA00022777"/>
    </source>
</evidence>
<proteinExistence type="predicted"/>
<evidence type="ECO:0000313" key="14">
    <source>
        <dbReference type="EMBL" id="ADZ90789.1"/>
    </source>
</evidence>
<dbReference type="PATRIC" id="fig|717774.3.peg.1583"/>
<dbReference type="GO" id="GO:0000160">
    <property type="term" value="P:phosphorelay signal transduction system"/>
    <property type="evidence" value="ECO:0007669"/>
    <property type="project" value="UniProtKB-KW"/>
</dbReference>
<dbReference type="SMART" id="SM00387">
    <property type="entry name" value="HATPase_c"/>
    <property type="match status" value="1"/>
</dbReference>
<dbReference type="eggNOG" id="COG3290">
    <property type="taxonomic scope" value="Bacteria"/>
</dbReference>
<accession>F2JY53</accession>
<keyword evidence="10" id="KW-0902">Two-component regulatory system</keyword>
<sequence length="548" mass="61086">MLNVNGSRSSMTLKTYLGLILFGTTTFLVAVFGIIISYSVQQTYLNDLSSKGLEIAHMLALDPSIIRSVEHSNAGQQVNIRPYVESIRAHTDASFIVITNQDGIRLSHPIASRVGEHFIGDDIVPTLTEGKSHSNVAVGSLGKAIRNFAPVISNNNVIGAVSIGYLTRTTGELVQEHINNFIIWVAFIYLFVISIISISIFKLKRTFLQMEPEKIVQRFRERELILNSIRDRIVAVDQLQHITAINEAAYECLVPIYDVNEEGRQDAYLSEPLENLSRTLSNIVFEANGKLLRTTTQISGQSHAITAYPVTNDAQTMGYVLVFQPDYNETKLEEALQAKTNYANHLRTKTHEHTNKLNVLSGLLQTGKVNDAIELLQQESDAHQQILGQLIKTIENSSVAGVLLAQYNKAAEYDVSFFIDDDSQLADYPSTISEPISTMLANLLDNATMAAWENNQNRTPEVTLYISDRSKHFVIEVEDSGRGVPESLSNNLYDFGVSSKVSNEQTGVGLYLVNQIVLQFQGSLDWERSENNTTVFSVYLDKRAFNLL</sequence>
<evidence type="ECO:0000256" key="1">
    <source>
        <dbReference type="ARBA" id="ARBA00004651"/>
    </source>
</evidence>
<dbReference type="EMBL" id="CP002583">
    <property type="protein sequence ID" value="ADZ90789.1"/>
    <property type="molecule type" value="Genomic_DNA"/>
</dbReference>
<dbReference type="InterPro" id="IPR003594">
    <property type="entry name" value="HATPase_dom"/>
</dbReference>
<dbReference type="InterPro" id="IPR029151">
    <property type="entry name" value="Sensor-like_sf"/>
</dbReference>
<keyword evidence="4" id="KW-0808">Transferase</keyword>
<keyword evidence="3" id="KW-0597">Phosphoprotein</keyword>
<dbReference type="PROSITE" id="PS50109">
    <property type="entry name" value="HIS_KIN"/>
    <property type="match status" value="1"/>
</dbReference>
<keyword evidence="8" id="KW-0067">ATP-binding</keyword>
<dbReference type="Gene3D" id="3.30.565.10">
    <property type="entry name" value="Histidine kinase-like ATPase, C-terminal domain"/>
    <property type="match status" value="1"/>
</dbReference>
<keyword evidence="11 12" id="KW-0472">Membrane</keyword>
<dbReference type="GO" id="GO:0005524">
    <property type="term" value="F:ATP binding"/>
    <property type="evidence" value="ECO:0007669"/>
    <property type="project" value="UniProtKB-KW"/>
</dbReference>
<evidence type="ECO:0000259" key="13">
    <source>
        <dbReference type="PROSITE" id="PS50109"/>
    </source>
</evidence>
<dbReference type="GO" id="GO:0016301">
    <property type="term" value="F:kinase activity"/>
    <property type="evidence" value="ECO:0007669"/>
    <property type="project" value="UniProtKB-KW"/>
</dbReference>
<dbReference type="Gene3D" id="3.30.450.20">
    <property type="entry name" value="PAS domain"/>
    <property type="match status" value="2"/>
</dbReference>
<dbReference type="AlphaFoldDB" id="F2JY53"/>
<dbReference type="InterPro" id="IPR005467">
    <property type="entry name" value="His_kinase_dom"/>
</dbReference>
<dbReference type="STRING" id="717774.Marme_1524"/>
<organism evidence="14 15">
    <name type="scientific">Marinomonas mediterranea (strain ATCC 700492 / JCM 21426 / NBRC 103028 / MMB-1)</name>
    <dbReference type="NCBI Taxonomy" id="717774"/>
    <lineage>
        <taxon>Bacteria</taxon>
        <taxon>Pseudomonadati</taxon>
        <taxon>Pseudomonadota</taxon>
        <taxon>Gammaproteobacteria</taxon>
        <taxon>Oceanospirillales</taxon>
        <taxon>Oceanospirillaceae</taxon>
        <taxon>Marinomonas</taxon>
    </lineage>
</organism>
<feature type="transmembrane region" description="Helical" evidence="12">
    <location>
        <begin position="16"/>
        <end position="40"/>
    </location>
</feature>
<dbReference type="SUPFAM" id="SSF103190">
    <property type="entry name" value="Sensory domain-like"/>
    <property type="match status" value="1"/>
</dbReference>
<dbReference type="InterPro" id="IPR033463">
    <property type="entry name" value="sCache_3"/>
</dbReference>
<dbReference type="OrthoDB" id="9792686at2"/>
<evidence type="ECO:0000313" key="15">
    <source>
        <dbReference type="Proteomes" id="UP000001062"/>
    </source>
</evidence>
<dbReference type="InterPro" id="IPR036890">
    <property type="entry name" value="HATPase_C_sf"/>
</dbReference>
<dbReference type="KEGG" id="mme:Marme_1524"/>
<keyword evidence="2" id="KW-1003">Cell membrane</keyword>
<protein>
    <submittedName>
        <fullName evidence="14">Signal transduction histidine kinase regulating citrate/malate metabolism</fullName>
    </submittedName>
</protein>
<gene>
    <name evidence="14" type="ordered locus">Marme_1524</name>
</gene>
<evidence type="ECO:0000256" key="10">
    <source>
        <dbReference type="ARBA" id="ARBA00023012"/>
    </source>
</evidence>
<keyword evidence="9 12" id="KW-1133">Transmembrane helix</keyword>
<evidence type="ECO:0000256" key="3">
    <source>
        <dbReference type="ARBA" id="ARBA00022553"/>
    </source>
</evidence>